<evidence type="ECO:0000313" key="8">
    <source>
        <dbReference type="EMBL" id="MET3693255.1"/>
    </source>
</evidence>
<keyword evidence="3 7" id="KW-0479">Metal-binding</keyword>
<evidence type="ECO:0000256" key="1">
    <source>
        <dbReference type="ARBA" id="ARBA00010617"/>
    </source>
</evidence>
<evidence type="ECO:0000256" key="6">
    <source>
        <dbReference type="ARBA" id="ARBA00023033"/>
    </source>
</evidence>
<dbReference type="InterPro" id="IPR017972">
    <property type="entry name" value="Cyt_P450_CS"/>
</dbReference>
<dbReference type="PANTHER" id="PTHR24291:SF50">
    <property type="entry name" value="BIFUNCTIONAL ALBAFLAVENONE MONOOXYGENASE_TERPENE SYNTHASE"/>
    <property type="match status" value="1"/>
</dbReference>
<dbReference type="InterPro" id="IPR001128">
    <property type="entry name" value="Cyt_P450"/>
</dbReference>
<organism evidence="8 9">
    <name type="scientific">Methylobacterium goesingense</name>
    <dbReference type="NCBI Taxonomy" id="243690"/>
    <lineage>
        <taxon>Bacteria</taxon>
        <taxon>Pseudomonadati</taxon>
        <taxon>Pseudomonadota</taxon>
        <taxon>Alphaproteobacteria</taxon>
        <taxon>Hyphomicrobiales</taxon>
        <taxon>Methylobacteriaceae</taxon>
        <taxon>Methylobacterium</taxon>
    </lineage>
</organism>
<protein>
    <submittedName>
        <fullName evidence="8">Cytochrome P450</fullName>
    </submittedName>
</protein>
<evidence type="ECO:0000256" key="7">
    <source>
        <dbReference type="RuleBase" id="RU000461"/>
    </source>
</evidence>
<dbReference type="InterPro" id="IPR050196">
    <property type="entry name" value="Cytochrome_P450_Monoox"/>
</dbReference>
<evidence type="ECO:0000313" key="9">
    <source>
        <dbReference type="Proteomes" id="UP001549145"/>
    </source>
</evidence>
<keyword evidence="2 7" id="KW-0349">Heme</keyword>
<dbReference type="EMBL" id="JBEPMM010000007">
    <property type="protein sequence ID" value="MET3693255.1"/>
    <property type="molecule type" value="Genomic_DNA"/>
</dbReference>
<proteinExistence type="inferred from homology"/>
<accession>A0ABV2L953</accession>
<name>A0ABV2L953_9HYPH</name>
<keyword evidence="6 7" id="KW-0503">Monooxygenase</keyword>
<gene>
    <name evidence="8" type="ORF">ABID43_002802</name>
</gene>
<evidence type="ECO:0000256" key="4">
    <source>
        <dbReference type="ARBA" id="ARBA00023002"/>
    </source>
</evidence>
<comment type="caution">
    <text evidence="8">The sequence shown here is derived from an EMBL/GenBank/DDBJ whole genome shotgun (WGS) entry which is preliminary data.</text>
</comment>
<keyword evidence="4 7" id="KW-0560">Oxidoreductase</keyword>
<evidence type="ECO:0000256" key="5">
    <source>
        <dbReference type="ARBA" id="ARBA00023004"/>
    </source>
</evidence>
<dbReference type="PRINTS" id="PR00385">
    <property type="entry name" value="P450"/>
</dbReference>
<dbReference type="SUPFAM" id="SSF48264">
    <property type="entry name" value="Cytochrome P450"/>
    <property type="match status" value="1"/>
</dbReference>
<dbReference type="RefSeq" id="WP_354465678.1">
    <property type="nucleotide sequence ID" value="NZ_JBEPMM010000007.1"/>
</dbReference>
<evidence type="ECO:0000256" key="3">
    <source>
        <dbReference type="ARBA" id="ARBA00022723"/>
    </source>
</evidence>
<dbReference type="InterPro" id="IPR002401">
    <property type="entry name" value="Cyt_P450_E_grp-I"/>
</dbReference>
<sequence length="472" mass="51432">MEFSRARVTTAVSKLPVTVDGAASLRTLLSEAGRAPGVLWTMLRSMVDAWPDEVYTRTLVETRLLGQRTAFVVDPALIRTLLVDEANSLEREAFVTRALAPALGCGLLTADGGSWRAQRRTAAPMFRPERVRDFVPAMAAAAQATRSRWLARPAGAGAFDLSTEMMRTALDIILATMTSGEGGLDEMRFGAAMEDYLGQTNWKMAYVMFGAPAWLPHPGARRGALAARELRAAAAALIAARRARGGGGSDLLGLLLNARDPVTEAPMAEALLVDNLLTFVAAGHETVALALTWLFRLLADHPAVERRILDEIARVGTDFAGDPGRLDALVYTRQVVLEGMRLYPPAPLIVRRTTRDIRLGDTEIPAGRSVHVPIYALHRHRLLWDRPDAFDPDRFAPSVHAARDRYAYLPFGAGPRVCIGMGLALQECLVILATLLPAFRLSPTRPGMPEARFRVTLRPHGGMPMVPTRRVG</sequence>
<dbReference type="Gene3D" id="1.10.630.10">
    <property type="entry name" value="Cytochrome P450"/>
    <property type="match status" value="1"/>
</dbReference>
<dbReference type="PANTHER" id="PTHR24291">
    <property type="entry name" value="CYTOCHROME P450 FAMILY 4"/>
    <property type="match status" value="1"/>
</dbReference>
<evidence type="ECO:0000256" key="2">
    <source>
        <dbReference type="ARBA" id="ARBA00022617"/>
    </source>
</evidence>
<dbReference type="InterPro" id="IPR036396">
    <property type="entry name" value="Cyt_P450_sf"/>
</dbReference>
<keyword evidence="5 7" id="KW-0408">Iron</keyword>
<keyword evidence="9" id="KW-1185">Reference proteome</keyword>
<dbReference type="Proteomes" id="UP001549145">
    <property type="component" value="Unassembled WGS sequence"/>
</dbReference>
<dbReference type="Pfam" id="PF00067">
    <property type="entry name" value="p450"/>
    <property type="match status" value="1"/>
</dbReference>
<dbReference type="PRINTS" id="PR00463">
    <property type="entry name" value="EP450I"/>
</dbReference>
<comment type="similarity">
    <text evidence="1 7">Belongs to the cytochrome P450 family.</text>
</comment>
<reference evidence="8 9" key="1">
    <citation type="submission" date="2024-06" db="EMBL/GenBank/DDBJ databases">
        <title>Genomic Encyclopedia of Type Strains, Phase IV (KMG-IV): sequencing the most valuable type-strain genomes for metagenomic binning, comparative biology and taxonomic classification.</title>
        <authorList>
            <person name="Goeker M."/>
        </authorList>
    </citation>
    <scope>NUCLEOTIDE SEQUENCE [LARGE SCALE GENOMIC DNA]</scope>
    <source>
        <strain evidence="8 9">DSM 21331</strain>
    </source>
</reference>
<dbReference type="PROSITE" id="PS00086">
    <property type="entry name" value="CYTOCHROME_P450"/>
    <property type="match status" value="1"/>
</dbReference>